<keyword evidence="2" id="KW-1185">Reference proteome</keyword>
<organism evidence="1 2">
    <name type="scientific">Porites lobata</name>
    <dbReference type="NCBI Taxonomy" id="104759"/>
    <lineage>
        <taxon>Eukaryota</taxon>
        <taxon>Metazoa</taxon>
        <taxon>Cnidaria</taxon>
        <taxon>Anthozoa</taxon>
        <taxon>Hexacorallia</taxon>
        <taxon>Scleractinia</taxon>
        <taxon>Fungiina</taxon>
        <taxon>Poritidae</taxon>
        <taxon>Porites</taxon>
    </lineage>
</organism>
<evidence type="ECO:0000313" key="2">
    <source>
        <dbReference type="Proteomes" id="UP001159405"/>
    </source>
</evidence>
<evidence type="ECO:0000313" key="1">
    <source>
        <dbReference type="EMBL" id="CAH3174335.1"/>
    </source>
</evidence>
<accession>A0ABN8RAK8</accession>
<gene>
    <name evidence="1" type="ORF">PLOB_00015148</name>
</gene>
<dbReference type="EMBL" id="CALNXK010000190">
    <property type="protein sequence ID" value="CAH3174335.1"/>
    <property type="molecule type" value="Genomic_DNA"/>
</dbReference>
<proteinExistence type="predicted"/>
<sequence length="132" mass="15047">MVAIIKRRQVHTTAIRAGTRDAFVVEHYKLGRTESRHSPLRDIQAQSCRLGTEMLGTSASVLTPYVASMVCRALEMFKVPDTCLPQILVFKLFSAQHICHILCPREYVLHALWINVSCDMIEMTDYNKGFFT</sequence>
<comment type="caution">
    <text evidence="1">The sequence shown here is derived from an EMBL/GenBank/DDBJ whole genome shotgun (WGS) entry which is preliminary data.</text>
</comment>
<dbReference type="Proteomes" id="UP001159405">
    <property type="component" value="Unassembled WGS sequence"/>
</dbReference>
<reference evidence="1 2" key="1">
    <citation type="submission" date="2022-05" db="EMBL/GenBank/DDBJ databases">
        <authorList>
            <consortium name="Genoscope - CEA"/>
            <person name="William W."/>
        </authorList>
    </citation>
    <scope>NUCLEOTIDE SEQUENCE [LARGE SCALE GENOMIC DNA]</scope>
</reference>
<feature type="non-terminal residue" evidence="1">
    <location>
        <position position="132"/>
    </location>
</feature>
<name>A0ABN8RAK8_9CNID</name>
<protein>
    <submittedName>
        <fullName evidence="1">Uncharacterized protein</fullName>
    </submittedName>
</protein>